<gene>
    <name evidence="6" type="ordered locus">GNIT_1640</name>
</gene>
<evidence type="ECO:0000313" key="6">
    <source>
        <dbReference type="EMBL" id="AEP29757.1"/>
    </source>
</evidence>
<protein>
    <submittedName>
        <fullName evidence="6">Putative response regulator receiver</fullName>
    </submittedName>
</protein>
<dbReference type="SMART" id="SM00267">
    <property type="entry name" value="GGDEF"/>
    <property type="match status" value="1"/>
</dbReference>
<dbReference type="InterPro" id="IPR050706">
    <property type="entry name" value="Cyclic-di-GMP_PDE-like"/>
</dbReference>
<feature type="domain" description="EAL" evidence="4">
    <location>
        <begin position="356"/>
        <end position="600"/>
    </location>
</feature>
<dbReference type="SUPFAM" id="SSF55073">
    <property type="entry name" value="Nucleotide cyclase"/>
    <property type="match status" value="1"/>
</dbReference>
<dbReference type="SMART" id="SM00052">
    <property type="entry name" value="EAL"/>
    <property type="match status" value="1"/>
</dbReference>
<dbReference type="eggNOG" id="COG5001">
    <property type="taxonomic scope" value="Bacteria"/>
</dbReference>
<dbReference type="AlphaFoldDB" id="G4QHC6"/>
<keyword evidence="7" id="KW-1185">Reference proteome</keyword>
<dbReference type="Proteomes" id="UP000009282">
    <property type="component" value="Chromosome"/>
</dbReference>
<dbReference type="Gene3D" id="3.30.70.270">
    <property type="match status" value="1"/>
</dbReference>
<feature type="domain" description="Response regulatory" evidence="3">
    <location>
        <begin position="9"/>
        <end position="123"/>
    </location>
</feature>
<evidence type="ECO:0000259" key="3">
    <source>
        <dbReference type="PROSITE" id="PS50110"/>
    </source>
</evidence>
<name>G4QHC6_GLANF</name>
<dbReference type="InterPro" id="IPR035919">
    <property type="entry name" value="EAL_sf"/>
</dbReference>
<reference evidence="6 7" key="1">
    <citation type="journal article" date="2011" name="J. Bacteriol.">
        <title>Complete genome sequence of seawater bacterium Glaciecola nitratireducens FR1064T.</title>
        <authorList>
            <person name="Bian F."/>
            <person name="Qin Q.L."/>
            <person name="Xie B.B."/>
            <person name="Shu Y.L."/>
            <person name="Zhang X.Y."/>
            <person name="Yu Y."/>
            <person name="Chen B."/>
            <person name="Chen X.L."/>
            <person name="Zhou B.C."/>
            <person name="Zhang Y.Z."/>
        </authorList>
    </citation>
    <scope>NUCLEOTIDE SEQUENCE [LARGE SCALE GENOMIC DNA]</scope>
    <source>
        <strain evidence="7">JCM 12485 / KCTC 12276 / FR1064</strain>
    </source>
</reference>
<dbReference type="CDD" id="cd01949">
    <property type="entry name" value="GGDEF"/>
    <property type="match status" value="1"/>
</dbReference>
<dbReference type="PROSITE" id="PS50110">
    <property type="entry name" value="RESPONSE_REGULATORY"/>
    <property type="match status" value="1"/>
</dbReference>
<dbReference type="SMART" id="SM00448">
    <property type="entry name" value="REC"/>
    <property type="match status" value="1"/>
</dbReference>
<dbReference type="Pfam" id="PF00990">
    <property type="entry name" value="GGDEF"/>
    <property type="match status" value="1"/>
</dbReference>
<dbReference type="InterPro" id="IPR001633">
    <property type="entry name" value="EAL_dom"/>
</dbReference>
<proteinExistence type="predicted"/>
<dbReference type="RefSeq" id="WP_014108631.1">
    <property type="nucleotide sequence ID" value="NC_016041.1"/>
</dbReference>
<evidence type="ECO:0000313" key="7">
    <source>
        <dbReference type="Proteomes" id="UP000009282"/>
    </source>
</evidence>
<evidence type="ECO:0000256" key="2">
    <source>
        <dbReference type="SAM" id="Coils"/>
    </source>
</evidence>
<dbReference type="OrthoDB" id="9816034at2"/>
<dbReference type="PROSITE" id="PS50883">
    <property type="entry name" value="EAL"/>
    <property type="match status" value="1"/>
</dbReference>
<dbReference type="InterPro" id="IPR011006">
    <property type="entry name" value="CheY-like_superfamily"/>
</dbReference>
<keyword evidence="1" id="KW-0597">Phosphoprotein</keyword>
<organism evidence="6 7">
    <name type="scientific">Glaciecola nitratireducens (strain JCM 12485 / KCTC 12276 / FR1064)</name>
    <dbReference type="NCBI Taxonomy" id="1085623"/>
    <lineage>
        <taxon>Bacteria</taxon>
        <taxon>Pseudomonadati</taxon>
        <taxon>Pseudomonadota</taxon>
        <taxon>Gammaproteobacteria</taxon>
        <taxon>Alteromonadales</taxon>
        <taxon>Alteromonadaceae</taxon>
        <taxon>Brumicola</taxon>
    </lineage>
</organism>
<dbReference type="KEGG" id="gni:GNIT_1640"/>
<dbReference type="Gene3D" id="3.40.50.2300">
    <property type="match status" value="1"/>
</dbReference>
<dbReference type="PROSITE" id="PS50887">
    <property type="entry name" value="GGDEF"/>
    <property type="match status" value="1"/>
</dbReference>
<dbReference type="Pfam" id="PF00072">
    <property type="entry name" value="Response_reg"/>
    <property type="match status" value="1"/>
</dbReference>
<dbReference type="Pfam" id="PF00563">
    <property type="entry name" value="EAL"/>
    <property type="match status" value="1"/>
</dbReference>
<sequence length="600" mass="67622">MINKNATFRILAVDDDPTTINVIISHLKPLNAQMLIATSGLAALEIVNSTPPDLIILDINMPNMTGIEVCRRIKEDPKNKHIPILFLTGSENDSSEAFAAGGVDYIVKPVRSEELVARVNTHLTLSNLVESLDRANAMLESANESLEIKINERTKELVAANARLRREVDERRRLQDKITYLSNHDFVTRMFNRTSMELELKNVLELSVPRNTHYYFLFIDLDQFKVINDTCGHIAGDELLRQMADLLRSLFSSDDIIARLGGDEFAVLFSLDSLDHAIRRTATIKDAIESYRFEWGEEAYKHTLSAALVEIDESIDSVSHLMSIAERTCFESKRKGGSEVSVYNFTKQHIDKTHQQMRIIPLIHQALEKDLFTLYYQEITPINAENGKKIEVLIRLMGSDGKIKPPGQFIPVAEKFHIITEIDKWVLRNAFSALAKMPTNVEMSINLSGDFIAKSNADAVIKTYVSEYKVSPSQICFEITETSAISNLESTQALISSLKQLGFKFALDDFGTGTSSYEYLKLLAVDYVKIDGMFVRDVDKDEISQKMVESIAGIAQAKGIKVVAECIETAESLDILRKLKIDYYQGYYAHIPESLSNFRP</sequence>
<keyword evidence="2" id="KW-0175">Coiled coil</keyword>
<feature type="domain" description="GGDEF" evidence="5">
    <location>
        <begin position="212"/>
        <end position="345"/>
    </location>
</feature>
<dbReference type="GO" id="GO:0000160">
    <property type="term" value="P:phosphorelay signal transduction system"/>
    <property type="evidence" value="ECO:0007669"/>
    <property type="project" value="InterPro"/>
</dbReference>
<dbReference type="HOGENOM" id="CLU_000445_70_50_6"/>
<dbReference type="SUPFAM" id="SSF52172">
    <property type="entry name" value="CheY-like"/>
    <property type="match status" value="1"/>
</dbReference>
<evidence type="ECO:0000259" key="5">
    <source>
        <dbReference type="PROSITE" id="PS50887"/>
    </source>
</evidence>
<dbReference type="InterPro" id="IPR043128">
    <property type="entry name" value="Rev_trsase/Diguanyl_cyclase"/>
</dbReference>
<dbReference type="EMBL" id="CP003060">
    <property type="protein sequence ID" value="AEP29757.1"/>
    <property type="molecule type" value="Genomic_DNA"/>
</dbReference>
<dbReference type="STRING" id="1085623.GNIT_1640"/>
<accession>G4QHC6</accession>
<dbReference type="PANTHER" id="PTHR33121">
    <property type="entry name" value="CYCLIC DI-GMP PHOSPHODIESTERASE PDEF"/>
    <property type="match status" value="1"/>
</dbReference>
<dbReference type="CDD" id="cd01948">
    <property type="entry name" value="EAL"/>
    <property type="match status" value="1"/>
</dbReference>
<feature type="modified residue" description="4-aspartylphosphate" evidence="1">
    <location>
        <position position="58"/>
    </location>
</feature>
<dbReference type="InterPro" id="IPR001789">
    <property type="entry name" value="Sig_transdc_resp-reg_receiver"/>
</dbReference>
<dbReference type="NCBIfam" id="TIGR00254">
    <property type="entry name" value="GGDEF"/>
    <property type="match status" value="1"/>
</dbReference>
<dbReference type="InterPro" id="IPR029787">
    <property type="entry name" value="Nucleotide_cyclase"/>
</dbReference>
<dbReference type="GO" id="GO:0071111">
    <property type="term" value="F:cyclic-guanylate-specific phosphodiesterase activity"/>
    <property type="evidence" value="ECO:0007669"/>
    <property type="project" value="InterPro"/>
</dbReference>
<dbReference type="Gene3D" id="3.20.20.450">
    <property type="entry name" value="EAL domain"/>
    <property type="match status" value="1"/>
</dbReference>
<dbReference type="PANTHER" id="PTHR33121:SF23">
    <property type="entry name" value="CYCLIC DI-GMP PHOSPHODIESTERASE PDEB"/>
    <property type="match status" value="1"/>
</dbReference>
<feature type="coiled-coil region" evidence="2">
    <location>
        <begin position="125"/>
        <end position="177"/>
    </location>
</feature>
<evidence type="ECO:0000256" key="1">
    <source>
        <dbReference type="PROSITE-ProRule" id="PRU00169"/>
    </source>
</evidence>
<dbReference type="SUPFAM" id="SSF141868">
    <property type="entry name" value="EAL domain-like"/>
    <property type="match status" value="1"/>
</dbReference>
<evidence type="ECO:0000259" key="4">
    <source>
        <dbReference type="PROSITE" id="PS50883"/>
    </source>
</evidence>
<dbReference type="InterPro" id="IPR000160">
    <property type="entry name" value="GGDEF_dom"/>
</dbReference>